<dbReference type="InterPro" id="IPR037171">
    <property type="entry name" value="NagB/RpiA_transferase-like"/>
</dbReference>
<evidence type="ECO:0000313" key="5">
    <source>
        <dbReference type="Proteomes" id="UP001597085"/>
    </source>
</evidence>
<evidence type="ECO:0000256" key="2">
    <source>
        <dbReference type="SAM" id="MobiDB-lite"/>
    </source>
</evidence>
<dbReference type="InterPro" id="IPR015797">
    <property type="entry name" value="NUDIX_hydrolase-like_dom_sf"/>
</dbReference>
<dbReference type="PANTHER" id="PTHR43475">
    <property type="entry name" value="METHYLTHIORIBOSE-1-PHOSPHATE ISOMERASE"/>
    <property type="match status" value="1"/>
</dbReference>
<dbReference type="RefSeq" id="WP_256419996.1">
    <property type="nucleotide sequence ID" value="NZ_JANHDI010000001.1"/>
</dbReference>
<dbReference type="Gene3D" id="3.90.79.10">
    <property type="entry name" value="Nucleoside Triphosphate Pyrophosphohydrolase"/>
    <property type="match status" value="1"/>
</dbReference>
<name>A0ABD6CL30_9EURY</name>
<dbReference type="Pfam" id="PF01008">
    <property type="entry name" value="IF-2B"/>
    <property type="match status" value="1"/>
</dbReference>
<feature type="domain" description="Nudix hydrolase" evidence="3">
    <location>
        <begin position="1"/>
        <end position="135"/>
    </location>
</feature>
<dbReference type="Gene3D" id="3.40.50.10470">
    <property type="entry name" value="Translation initiation factor eif-2b, domain 2"/>
    <property type="match status" value="1"/>
</dbReference>
<feature type="region of interest" description="Disordered" evidence="2">
    <location>
        <begin position="363"/>
        <end position="393"/>
    </location>
</feature>
<dbReference type="EMBL" id="JBHUDK010000003">
    <property type="protein sequence ID" value="MFD1597986.1"/>
    <property type="molecule type" value="Genomic_DNA"/>
</dbReference>
<dbReference type="InterPro" id="IPR000649">
    <property type="entry name" value="IF-2B-related"/>
</dbReference>
<reference evidence="4 5" key="1">
    <citation type="journal article" date="2019" name="Int. J. Syst. Evol. Microbiol.">
        <title>The Global Catalogue of Microorganisms (GCM) 10K type strain sequencing project: providing services to taxonomists for standard genome sequencing and annotation.</title>
        <authorList>
            <consortium name="The Broad Institute Genomics Platform"/>
            <consortium name="The Broad Institute Genome Sequencing Center for Infectious Disease"/>
            <person name="Wu L."/>
            <person name="Ma J."/>
        </authorList>
    </citation>
    <scope>NUCLEOTIDE SEQUENCE [LARGE SCALE GENOMIC DNA]</scope>
    <source>
        <strain evidence="4 5">CGMCC 1.12121</strain>
    </source>
</reference>
<gene>
    <name evidence="4" type="ORF">ACFSBX_03320</name>
</gene>
<dbReference type="InterPro" id="IPR000086">
    <property type="entry name" value="NUDIX_hydrolase_dom"/>
</dbReference>
<evidence type="ECO:0000259" key="3">
    <source>
        <dbReference type="PROSITE" id="PS51462"/>
    </source>
</evidence>
<evidence type="ECO:0000256" key="1">
    <source>
        <dbReference type="RuleBase" id="RU003814"/>
    </source>
</evidence>
<dbReference type="InterPro" id="IPR042529">
    <property type="entry name" value="IF_2B-like_C"/>
</dbReference>
<proteinExistence type="inferred from homology"/>
<keyword evidence="5" id="KW-1185">Reference proteome</keyword>
<sequence length="441" mass="46505">MAHVVTCFVRERGKVLLTRRSDAVGTYRGRWAGVSGYVEADPTEAEDDARRELREEVGLTDGDLELVRTGETVAVEDEGGSFVVHPFLFESDTREVTTNEELAAVEWVDPTAMLERETVPRLWETWRRVAPTVETVREDRTHGSAWISARALEALRDAAAEADGADSDGAPARVDVLDTARDLRDARPEMAAVANRVNRVVAEGAGQDAGPDCLVRRAIEAIEAAFEADAEAARTAATRLREAEATAVATLSRSGTVRQAIAGLTAADSAVSELLVAESRPECEGVAVAEWAARETNAGVTLTTEAALPTALLAPEVDAVLVGADSILPNGDVVNKTGTRVLALVARDLGVPVYAVASKDKVRPAGASDGENDDAQASAPDVESPPERVYDGDADVSVHAPTFEVTPAALVDGVATEAGLLDGEEVRSIAAEHAGNATWEA</sequence>
<dbReference type="AlphaFoldDB" id="A0ABD6CL30"/>
<accession>A0ABD6CL30</accession>
<protein>
    <submittedName>
        <fullName evidence="4">NUDIX domain-containing protein</fullName>
    </submittedName>
</protein>
<comment type="caution">
    <text evidence="4">The sequence shown here is derived from an EMBL/GenBank/DDBJ whole genome shotgun (WGS) entry which is preliminary data.</text>
</comment>
<dbReference type="SUPFAM" id="SSF55811">
    <property type="entry name" value="Nudix"/>
    <property type="match status" value="1"/>
</dbReference>
<dbReference type="Pfam" id="PF00293">
    <property type="entry name" value="NUDIX"/>
    <property type="match status" value="1"/>
</dbReference>
<dbReference type="SUPFAM" id="SSF100950">
    <property type="entry name" value="NagB/RpiA/CoA transferase-like"/>
    <property type="match status" value="1"/>
</dbReference>
<organism evidence="4 5">
    <name type="scientific">Halobellus rarus</name>
    <dbReference type="NCBI Taxonomy" id="1126237"/>
    <lineage>
        <taxon>Archaea</taxon>
        <taxon>Methanobacteriati</taxon>
        <taxon>Methanobacteriota</taxon>
        <taxon>Stenosarchaea group</taxon>
        <taxon>Halobacteria</taxon>
        <taxon>Halobacteriales</taxon>
        <taxon>Haloferacaceae</taxon>
        <taxon>Halobellus</taxon>
    </lineage>
</organism>
<evidence type="ECO:0000313" key="4">
    <source>
        <dbReference type="EMBL" id="MFD1597986.1"/>
    </source>
</evidence>
<dbReference type="PROSITE" id="PS51462">
    <property type="entry name" value="NUDIX"/>
    <property type="match status" value="1"/>
</dbReference>
<dbReference type="Proteomes" id="UP001597085">
    <property type="component" value="Unassembled WGS sequence"/>
</dbReference>
<comment type="similarity">
    <text evidence="1">Belongs to the eIF-2B alpha/beta/delta subunits family.</text>
</comment>
<dbReference type="PANTHER" id="PTHR43475:SF3">
    <property type="entry name" value="TRANSLATION INITIATION FACTOR EIF-2B SUBUNIT FAMILY PROTEIN (AFU_ORTHOLOGUE AFUA_2G14290)"/>
    <property type="match status" value="1"/>
</dbReference>